<comment type="caution">
    <text evidence="2">The sequence shown here is derived from an EMBL/GenBank/DDBJ whole genome shotgun (WGS) entry which is preliminary data.</text>
</comment>
<evidence type="ECO:0000313" key="2">
    <source>
        <dbReference type="EMBL" id="MEQ2401300.1"/>
    </source>
</evidence>
<keyword evidence="3" id="KW-1185">Reference proteome</keyword>
<dbReference type="Pfam" id="PF06541">
    <property type="entry name" value="ABC_trans_CmpB"/>
    <property type="match status" value="1"/>
</dbReference>
<feature type="transmembrane region" description="Helical" evidence="1">
    <location>
        <begin position="6"/>
        <end position="25"/>
    </location>
</feature>
<keyword evidence="1" id="KW-0472">Membrane</keyword>
<proteinExistence type="predicted"/>
<organism evidence="2 3">
    <name type="scientific">Peptoniphilus hominis</name>
    <name type="common">ex Hitch et al. 2025</name>
    <dbReference type="NCBI Taxonomy" id="3133174"/>
    <lineage>
        <taxon>Bacteria</taxon>
        <taxon>Bacillati</taxon>
        <taxon>Bacillota</taxon>
        <taxon>Tissierellia</taxon>
        <taxon>Tissierellales</taxon>
        <taxon>Peptoniphilaceae</taxon>
        <taxon>Peptoniphilus</taxon>
    </lineage>
</organism>
<feature type="transmembrane region" description="Helical" evidence="1">
    <location>
        <begin position="37"/>
        <end position="58"/>
    </location>
</feature>
<feature type="transmembrane region" description="Helical" evidence="1">
    <location>
        <begin position="64"/>
        <end position="87"/>
    </location>
</feature>
<evidence type="ECO:0000256" key="1">
    <source>
        <dbReference type="SAM" id="Phobius"/>
    </source>
</evidence>
<dbReference type="InterPro" id="IPR010540">
    <property type="entry name" value="CmpB_TMEM229"/>
</dbReference>
<dbReference type="Proteomes" id="UP001447979">
    <property type="component" value="Unassembled WGS sequence"/>
</dbReference>
<keyword evidence="1" id="KW-0812">Transmembrane</keyword>
<gene>
    <name evidence="2" type="ORF">WMO19_06725</name>
</gene>
<keyword evidence="1" id="KW-1133">Transmembrane helix</keyword>
<protein>
    <submittedName>
        <fullName evidence="2">ABC transporter permease</fullName>
    </submittedName>
</protein>
<dbReference type="EMBL" id="JBBMFO010000020">
    <property type="protein sequence ID" value="MEQ2401300.1"/>
    <property type="molecule type" value="Genomic_DNA"/>
</dbReference>
<dbReference type="RefSeq" id="WP_349170918.1">
    <property type="nucleotide sequence ID" value="NZ_JBBMFO010000020.1"/>
</dbReference>
<feature type="transmembrane region" description="Helical" evidence="1">
    <location>
        <begin position="147"/>
        <end position="166"/>
    </location>
</feature>
<feature type="transmembrane region" description="Helical" evidence="1">
    <location>
        <begin position="108"/>
        <end position="127"/>
    </location>
</feature>
<accession>A0ABV1CEP5</accession>
<name>A0ABV1CEP5_9FIRM</name>
<reference evidence="2 3" key="1">
    <citation type="submission" date="2024-03" db="EMBL/GenBank/DDBJ databases">
        <title>Human intestinal bacterial collection.</title>
        <authorList>
            <person name="Pauvert C."/>
            <person name="Hitch T.C.A."/>
            <person name="Clavel T."/>
        </authorList>
    </citation>
    <scope>NUCLEOTIDE SEQUENCE [LARGE SCALE GENOMIC DNA]</scope>
    <source>
        <strain evidence="2 3">CLA-SR-H025</strain>
    </source>
</reference>
<evidence type="ECO:0000313" key="3">
    <source>
        <dbReference type="Proteomes" id="UP001447979"/>
    </source>
</evidence>
<sequence>MKISELYLIFFIYSFIGWCWESFPCSTIELDKFYNRGFLIGPACPIYGIGASISYLMLKNFDSSLYIFIYSALLSCTIEYIIGYFLERFFHQRWWDYSAYPFQIKSRVCLYGLIVFGMANIIIVKHFTPVMLLFLSAAEDRVIDSLAIVFTAFFAIDLILTLNHLLGLSKSLDRIYLALKVRSDNYFNYLNESESLSNLKLMSESKKFKVKFESFNSNLKGREESFKRNNYTKIKDLFSDNFS</sequence>